<proteinExistence type="predicted"/>
<evidence type="ECO:0000313" key="6">
    <source>
        <dbReference type="Proteomes" id="UP000507470"/>
    </source>
</evidence>
<dbReference type="PANTHER" id="PTHR22923">
    <property type="entry name" value="CEREBELLIN-RELATED"/>
    <property type="match status" value="1"/>
</dbReference>
<dbReference type="EMBL" id="CACVKT020003328">
    <property type="protein sequence ID" value="CAC5383069.1"/>
    <property type="molecule type" value="Genomic_DNA"/>
</dbReference>
<sequence length="201" mass="22450">MKVMLESLSLNIQEFGVAEKKRGTSLELMQNTLNSKFNQSFDLILENFRIANETVHEVIITQQKDFEALLKTRHIVAFSAYRISQQKLTSPHENFKFDNVWTNIGNGYDPSTGIFTAPHQGVYHFSAVAVSVNGKTLYLKLVHNNKSTSGSWVTGLGYKTGTMDVIFNLQKGDKMSVGATGGYALYSDINKYATFSGYLIV</sequence>
<dbReference type="OrthoDB" id="10070467at2759"/>
<protein>
    <submittedName>
        <fullName evidence="5">C1QL</fullName>
    </submittedName>
</protein>
<dbReference type="InterPro" id="IPR001073">
    <property type="entry name" value="C1q_dom"/>
</dbReference>
<accession>A0A6J8BK71</accession>
<evidence type="ECO:0000313" key="5">
    <source>
        <dbReference type="EMBL" id="CAC5383069.1"/>
    </source>
</evidence>
<organism evidence="5 6">
    <name type="scientific">Mytilus coruscus</name>
    <name type="common">Sea mussel</name>
    <dbReference type="NCBI Taxonomy" id="42192"/>
    <lineage>
        <taxon>Eukaryota</taxon>
        <taxon>Metazoa</taxon>
        <taxon>Spiralia</taxon>
        <taxon>Lophotrochozoa</taxon>
        <taxon>Mollusca</taxon>
        <taxon>Bivalvia</taxon>
        <taxon>Autobranchia</taxon>
        <taxon>Pteriomorphia</taxon>
        <taxon>Mytilida</taxon>
        <taxon>Mytiloidea</taxon>
        <taxon>Mytilidae</taxon>
        <taxon>Mytilinae</taxon>
        <taxon>Mytilus</taxon>
    </lineage>
</organism>
<evidence type="ECO:0000256" key="2">
    <source>
        <dbReference type="ARBA" id="ARBA00022525"/>
    </source>
</evidence>
<keyword evidence="6" id="KW-1185">Reference proteome</keyword>
<evidence type="ECO:0000259" key="4">
    <source>
        <dbReference type="PROSITE" id="PS50871"/>
    </source>
</evidence>
<keyword evidence="2" id="KW-0964">Secreted</keyword>
<dbReference type="PRINTS" id="PR00007">
    <property type="entry name" value="COMPLEMNTC1Q"/>
</dbReference>
<evidence type="ECO:0000256" key="1">
    <source>
        <dbReference type="ARBA" id="ARBA00004613"/>
    </source>
</evidence>
<dbReference type="InterPro" id="IPR008983">
    <property type="entry name" value="Tumour_necrosis_fac-like_dom"/>
</dbReference>
<dbReference type="Pfam" id="PF00386">
    <property type="entry name" value="C1q"/>
    <property type="match status" value="1"/>
</dbReference>
<keyword evidence="3" id="KW-0732">Signal</keyword>
<dbReference type="SUPFAM" id="SSF49842">
    <property type="entry name" value="TNF-like"/>
    <property type="match status" value="1"/>
</dbReference>
<dbReference type="SMART" id="SM00110">
    <property type="entry name" value="C1Q"/>
    <property type="match status" value="1"/>
</dbReference>
<name>A0A6J8BK71_MYTCO</name>
<dbReference type="PROSITE" id="PS50871">
    <property type="entry name" value="C1Q"/>
    <property type="match status" value="1"/>
</dbReference>
<dbReference type="InterPro" id="IPR050822">
    <property type="entry name" value="Cerebellin_Synaptic_Org"/>
</dbReference>
<dbReference type="Gene3D" id="2.60.120.40">
    <property type="match status" value="1"/>
</dbReference>
<reference evidence="5 6" key="1">
    <citation type="submission" date="2020-06" db="EMBL/GenBank/DDBJ databases">
        <authorList>
            <person name="Li R."/>
            <person name="Bekaert M."/>
        </authorList>
    </citation>
    <scope>NUCLEOTIDE SEQUENCE [LARGE SCALE GENOMIC DNA]</scope>
    <source>
        <strain evidence="6">wild</strain>
    </source>
</reference>
<dbReference type="Proteomes" id="UP000507470">
    <property type="component" value="Unassembled WGS sequence"/>
</dbReference>
<evidence type="ECO:0000256" key="3">
    <source>
        <dbReference type="ARBA" id="ARBA00022729"/>
    </source>
</evidence>
<feature type="domain" description="C1q" evidence="4">
    <location>
        <begin position="71"/>
        <end position="201"/>
    </location>
</feature>
<dbReference type="PANTHER" id="PTHR22923:SF116">
    <property type="entry name" value="C1Q DOMAIN-CONTAINING PROTEIN"/>
    <property type="match status" value="1"/>
</dbReference>
<comment type="subcellular location">
    <subcellularLocation>
        <location evidence="1">Secreted</location>
    </subcellularLocation>
</comment>
<dbReference type="GO" id="GO:0005576">
    <property type="term" value="C:extracellular region"/>
    <property type="evidence" value="ECO:0007669"/>
    <property type="project" value="UniProtKB-SubCell"/>
</dbReference>
<dbReference type="AlphaFoldDB" id="A0A6J8BK71"/>
<gene>
    <name evidence="5" type="ORF">MCOR_18847</name>
</gene>